<accession>A0A6I4SKH8</accession>
<gene>
    <name evidence="1" type="ORF">GRI36_04905</name>
</gene>
<sequence length="242" mass="25943">MPDASQAESNGPAEIIVEGEAPEKKEVLVGSRIPRRAVFTDGIVATSMGTRGLVPQSGMDQGATVRTIKRRECKSDDPAIGKAAACLLLEAKAAIELADYSGADGALFYLADSEEFTAQERLAGAQWRYRLAGERGDAPTREDALEQMVETGAMNAVDQAQAQRALSTMARRDGRLPLARRRLLALDASGQAQTQDLANLAIMTRALDLQGAETYMNRAIIKRESGGGTAPKGWHDFVSPQL</sequence>
<organism evidence="1 2">
    <name type="scientific">Pontixanthobacter gangjinensis</name>
    <dbReference type="NCBI Taxonomy" id="1028742"/>
    <lineage>
        <taxon>Bacteria</taxon>
        <taxon>Pseudomonadati</taxon>
        <taxon>Pseudomonadota</taxon>
        <taxon>Alphaproteobacteria</taxon>
        <taxon>Sphingomonadales</taxon>
        <taxon>Erythrobacteraceae</taxon>
        <taxon>Pontixanthobacter</taxon>
    </lineage>
</organism>
<dbReference type="AlphaFoldDB" id="A0A6I4SKH8"/>
<protein>
    <submittedName>
        <fullName evidence="1">Uncharacterized protein</fullName>
    </submittedName>
</protein>
<evidence type="ECO:0000313" key="1">
    <source>
        <dbReference type="EMBL" id="MXO56215.1"/>
    </source>
</evidence>
<reference evidence="1 2" key="1">
    <citation type="submission" date="2019-12" db="EMBL/GenBank/DDBJ databases">
        <title>Genomic-based taxomic classification of the family Erythrobacteraceae.</title>
        <authorList>
            <person name="Xu L."/>
        </authorList>
    </citation>
    <scope>NUCLEOTIDE SEQUENCE [LARGE SCALE GENOMIC DNA]</scope>
    <source>
        <strain evidence="1 2">JCM 17802</strain>
    </source>
</reference>
<dbReference type="Proteomes" id="UP000468943">
    <property type="component" value="Unassembled WGS sequence"/>
</dbReference>
<proteinExistence type="predicted"/>
<dbReference type="EMBL" id="WTYS01000001">
    <property type="protein sequence ID" value="MXO56215.1"/>
    <property type="molecule type" value="Genomic_DNA"/>
</dbReference>
<keyword evidence="2" id="KW-1185">Reference proteome</keyword>
<comment type="caution">
    <text evidence="1">The sequence shown here is derived from an EMBL/GenBank/DDBJ whole genome shotgun (WGS) entry which is preliminary data.</text>
</comment>
<evidence type="ECO:0000313" key="2">
    <source>
        <dbReference type="Proteomes" id="UP000468943"/>
    </source>
</evidence>
<name>A0A6I4SKH8_9SPHN</name>